<reference evidence="9" key="1">
    <citation type="journal article" date="2019" name="Int. J. Syst. Evol. Microbiol.">
        <title>The Global Catalogue of Microorganisms (GCM) 10K type strain sequencing project: providing services to taxonomists for standard genome sequencing and annotation.</title>
        <authorList>
            <consortium name="The Broad Institute Genomics Platform"/>
            <consortium name="The Broad Institute Genome Sequencing Center for Infectious Disease"/>
            <person name="Wu L."/>
            <person name="Ma J."/>
        </authorList>
    </citation>
    <scope>NUCLEOTIDE SEQUENCE [LARGE SCALE GENOMIC DNA]</scope>
    <source>
        <strain evidence="9">JCM 4733</strain>
    </source>
</reference>
<dbReference type="InterPro" id="IPR044927">
    <property type="entry name" value="Endonuclea_NS_2"/>
</dbReference>
<dbReference type="PANTHER" id="PTHR32305:SF15">
    <property type="entry name" value="PROTEIN RHSA-RELATED"/>
    <property type="match status" value="1"/>
</dbReference>
<dbReference type="InterPro" id="IPR057746">
    <property type="entry name" value="CpnT-like_N"/>
</dbReference>
<organism evidence="8 9">
    <name type="scientific">Streptomyces canarius</name>
    <dbReference type="NCBI Taxonomy" id="285453"/>
    <lineage>
        <taxon>Bacteria</taxon>
        <taxon>Bacillati</taxon>
        <taxon>Actinomycetota</taxon>
        <taxon>Actinomycetes</taxon>
        <taxon>Kitasatosporales</taxon>
        <taxon>Streptomycetaceae</taxon>
        <taxon>Streptomyces</taxon>
    </lineage>
</organism>
<dbReference type="Pfam" id="PF20148">
    <property type="entry name" value="DUF6531"/>
    <property type="match status" value="1"/>
</dbReference>
<evidence type="ECO:0008006" key="10">
    <source>
        <dbReference type="Google" id="ProtNLM"/>
    </source>
</evidence>
<dbReference type="InterPro" id="IPR006530">
    <property type="entry name" value="YD"/>
</dbReference>
<dbReference type="PANTHER" id="PTHR32305">
    <property type="match status" value="1"/>
</dbReference>
<evidence type="ECO:0000313" key="8">
    <source>
        <dbReference type="EMBL" id="GHA71992.1"/>
    </source>
</evidence>
<feature type="domain" description="Type VII secretion system protein EssD-like" evidence="4">
    <location>
        <begin position="1457"/>
        <end position="1552"/>
    </location>
</feature>
<evidence type="ECO:0000259" key="6">
    <source>
        <dbReference type="Pfam" id="PF25023"/>
    </source>
</evidence>
<dbReference type="NCBIfam" id="TIGR03696">
    <property type="entry name" value="Rhs_assc_core"/>
    <property type="match status" value="1"/>
</dbReference>
<keyword evidence="3" id="KW-1133">Transmembrane helix</keyword>
<dbReference type="InterPro" id="IPR045351">
    <property type="entry name" value="DUF6531"/>
</dbReference>
<evidence type="ECO:0000259" key="5">
    <source>
        <dbReference type="Pfam" id="PF20148"/>
    </source>
</evidence>
<dbReference type="Pfam" id="PF25547">
    <property type="entry name" value="WXG100_2"/>
    <property type="match status" value="1"/>
</dbReference>
<feature type="domain" description="Outer membrane channel protein CpnT-like N-terminal" evidence="7">
    <location>
        <begin position="32"/>
        <end position="151"/>
    </location>
</feature>
<dbReference type="InterPro" id="IPR031325">
    <property type="entry name" value="RHS_repeat"/>
</dbReference>
<feature type="domain" description="DUF6531" evidence="5">
    <location>
        <begin position="401"/>
        <end position="475"/>
    </location>
</feature>
<protein>
    <recommendedName>
        <fullName evidence="10">Type IV secretion protein Rhs</fullName>
    </recommendedName>
</protein>
<dbReference type="SUPFAM" id="SSF69304">
    <property type="entry name" value="Tricorn protease N-terminal domain"/>
    <property type="match status" value="1"/>
</dbReference>
<evidence type="ECO:0000256" key="1">
    <source>
        <dbReference type="ARBA" id="ARBA00022737"/>
    </source>
</evidence>
<feature type="domain" description="Teneurin-like YD-shell" evidence="6">
    <location>
        <begin position="1148"/>
        <end position="1408"/>
    </location>
</feature>
<dbReference type="EMBL" id="BMVN01000083">
    <property type="protein sequence ID" value="GHA71992.1"/>
    <property type="molecule type" value="Genomic_DNA"/>
</dbReference>
<dbReference type="Gene3D" id="3.40.570.10">
    <property type="entry name" value="Extracellular Endonuclease, subunit A"/>
    <property type="match status" value="1"/>
</dbReference>
<keyword evidence="9" id="KW-1185">Reference proteome</keyword>
<feature type="region of interest" description="Disordered" evidence="2">
    <location>
        <begin position="349"/>
        <end position="383"/>
    </location>
</feature>
<evidence type="ECO:0000313" key="9">
    <source>
        <dbReference type="Proteomes" id="UP000653644"/>
    </source>
</evidence>
<dbReference type="Pfam" id="PF25023">
    <property type="entry name" value="TEN_YD-shell"/>
    <property type="match status" value="2"/>
</dbReference>
<gene>
    <name evidence="8" type="ORF">GCM10010345_88800</name>
</gene>
<accession>A0ABQ3DAG6</accession>
<feature type="transmembrane region" description="Helical" evidence="3">
    <location>
        <begin position="129"/>
        <end position="153"/>
    </location>
</feature>
<dbReference type="InterPro" id="IPR050708">
    <property type="entry name" value="T6SS_VgrG/RHS"/>
</dbReference>
<feature type="region of interest" description="Disordered" evidence="2">
    <location>
        <begin position="211"/>
        <end position="231"/>
    </location>
</feature>
<name>A0ABQ3DAG6_9ACTN</name>
<keyword evidence="3" id="KW-0472">Membrane</keyword>
<dbReference type="Gene3D" id="2.180.10.10">
    <property type="entry name" value="RHS repeat-associated core"/>
    <property type="match status" value="3"/>
</dbReference>
<evidence type="ECO:0000259" key="7">
    <source>
        <dbReference type="Pfam" id="PF25547"/>
    </source>
</evidence>
<evidence type="ECO:0000256" key="3">
    <source>
        <dbReference type="SAM" id="Phobius"/>
    </source>
</evidence>
<feature type="compositionally biased region" description="Gly residues" evidence="2">
    <location>
        <begin position="216"/>
        <end position="231"/>
    </location>
</feature>
<dbReference type="Pfam" id="PF05593">
    <property type="entry name" value="RHS_repeat"/>
    <property type="match status" value="4"/>
</dbReference>
<proteinExistence type="predicted"/>
<keyword evidence="1" id="KW-0677">Repeat</keyword>
<dbReference type="InterPro" id="IPR056823">
    <property type="entry name" value="TEN-like_YD-shell"/>
</dbReference>
<evidence type="ECO:0000259" key="4">
    <source>
        <dbReference type="Pfam" id="PF13930"/>
    </source>
</evidence>
<dbReference type="Pfam" id="PF13930">
    <property type="entry name" value="Endonuclea_NS_2"/>
    <property type="match status" value="1"/>
</dbReference>
<feature type="compositionally biased region" description="Basic and acidic residues" evidence="2">
    <location>
        <begin position="364"/>
        <end position="383"/>
    </location>
</feature>
<keyword evidence="3" id="KW-0812">Transmembrane</keyword>
<evidence type="ECO:0000256" key="2">
    <source>
        <dbReference type="SAM" id="MobiDB-lite"/>
    </source>
</evidence>
<sequence length="1594" mass="173344">MRSHARRTPDRSTGSMGMGYTIPGWLDEILDVIGVNFPNVDEDDYREMATSMREFADNFEGKGGDAHQAVSRILSSSRGWAVDAMEKHWSHVKAGHLNKIPELARLFADACDVVADVIYGMKIKAEIELGAMAASVGISLGLAAFTGGLSALLGAAEITAMRQAVKRIVDEAADQIVDELVARVTEPVNAKLEKMVEDAVLDLAEGAFSLPPEPATGGGGGSGQHGHGGGMRLASAGGAMTLASAGGGSGGDLHIDHVEFEDGADKVSRHGGDLHTAVTDPLERAKGHFGRTKGRDAFTAPFESVLEGALKGSDKAVKKIVKHLSETVPDRVKATSRLHKGIDIDVGRRADGIHLNSGKPGGGSDRHGAPASGRKPDPGLKIDSADLSRQGRELNAKQLCGDPIDMASGQMALAQTDVALPGVLPLILRRTHLSGYRAGRFFGPSWASTLDERIQQDDALGGYWWHREDGSALAYPRMPDLPGDRVGPAEGVRLPLTYVSRGSGYVLTVEDPYSGLTRQFEAGTAQGGPWWLVGIEDRNGNHLSVERDDDGVPLTVTHSGGYRIRVDHDDQRRVTVLWALSDDAPVRLRAFGYDAATGNLSEVRNAVDAPTRFAYDGAHRVTGWRDSNDTEFTYVYDAEGRVVETRGTDGILNSRLSYGERQDDGTSTATYTDSLGNTTVYRANRHGQIVAITDPLGHTITQTWDRHDHLLSRTDPLGRTTRWTWDDAGDLISVTAPDGTSSHVTYDASHRPVRITDPQGATHVQDFDARGNRTALTAPDGSVHRFTHHSTGAVATVSGPAGDTLRIDTDPAGLATALEDAQGNRTRYLRDAFGRPVRITDPLGATTTLVWDAEGRLRERTAANGATESWTYDGEGNCTGHTDPVGGRTRLVHGPFDLLLARIAPDGVEHRFRYDTERRLTEVLDPQGLVWRYVYDAAGQLVQETDFDGHETTYRYDAAGDLTARTNAAGQTVGYHYDASGQLVEKVVDGRRTVFRNDACGRLVSAAGPDGTLAYTYDAVGRVIAESIDGRTLATACDASGRRTLRRTPGGVETAYSYDTAGRYAELSLSGRTLSFEHDAAGREVLRHLGDRVTLAFAWNPVGSLSGQTLTVHGTAQPSIQRGYTYRHDGLLTGITDRDAGRRSFLLDRAGRVTAVEAGRWSESYAYDETGNQTRATWPEKHPGSQARGTRTYAGTRLISAGNVRYEHDAAGRCVLRQVKRLSRKPDTWRYSWDAEDRLLCVVTPDGTCWRYLYDPLGRRIAKQRLSADGAVAEETRFVWDGSTLVEQTTRVGGAAELVTLTWDHDGQAPVAQTETKSLADAPQEVIDQRFFAIVTDQIGTPTELVDEEGGIAWRTRTTLWGSTTWNQDATAYTPLRFPGQYHDPETGLHHNYFRHYDPETARYLTSDPLGLDPAPNPFAYVDNPHTLSDPLGLTPCDENDVTWGGRVRYGAPGPGGRATTMRATIESDMTGGKTDPRVNVPGYQKYKKLNKTHLLGAQIGGSNRDPRNFVTMHRFANSPVMRKIEDQIREAVDKRGETIEYTVTPVYRTNDPTDVIPLGLTIEARGNKGFAFTPYEGGDSTNIITILNVPKRI</sequence>
<dbReference type="Proteomes" id="UP000653644">
    <property type="component" value="Unassembled WGS sequence"/>
</dbReference>
<comment type="caution">
    <text evidence="8">The sequence shown here is derived from an EMBL/GenBank/DDBJ whole genome shotgun (WGS) entry which is preliminary data.</text>
</comment>
<dbReference type="InterPro" id="IPR022385">
    <property type="entry name" value="Rhs_assc_core"/>
</dbReference>
<feature type="domain" description="Teneurin-like YD-shell" evidence="6">
    <location>
        <begin position="911"/>
        <end position="1025"/>
    </location>
</feature>
<dbReference type="PRINTS" id="PR00394">
    <property type="entry name" value="RHSPROTEIN"/>
</dbReference>
<dbReference type="NCBIfam" id="TIGR01643">
    <property type="entry name" value="YD_repeat_2x"/>
    <property type="match status" value="12"/>
</dbReference>
<dbReference type="InterPro" id="IPR044929">
    <property type="entry name" value="DNA/RNA_non-sp_Endonuclease_sf"/>
</dbReference>